<proteinExistence type="predicted"/>
<dbReference type="HOGENOM" id="CLU_501385_0_0_10"/>
<keyword evidence="1" id="KW-0732">Signal</keyword>
<reference evidence="2 3" key="1">
    <citation type="submission" date="2011-01" db="EMBL/GenBank/DDBJ databases">
        <authorList>
            <person name="Muzny D."/>
            <person name="Qin X."/>
            <person name="Deng J."/>
            <person name="Jiang H."/>
            <person name="Liu Y."/>
            <person name="Qu J."/>
            <person name="Song X.-Z."/>
            <person name="Zhang L."/>
            <person name="Thornton R."/>
            <person name="Coyle M."/>
            <person name="Francisco L."/>
            <person name="Jackson L."/>
            <person name="Javaid M."/>
            <person name="Korchina V."/>
            <person name="Kovar C."/>
            <person name="Mata R."/>
            <person name="Mathew T."/>
            <person name="Ngo R."/>
            <person name="Nguyen L."/>
            <person name="Nguyen N."/>
            <person name="Okwuonu G."/>
            <person name="Ongeri F."/>
            <person name="Pham C."/>
            <person name="Simmons D."/>
            <person name="Wilczek-Boney K."/>
            <person name="Hale W."/>
            <person name="Jakkamsetti A."/>
            <person name="Pham P."/>
            <person name="Ruth R."/>
            <person name="San Lucas F."/>
            <person name="Warren J."/>
            <person name="Zhang J."/>
            <person name="Zhao Z."/>
            <person name="Zhou C."/>
            <person name="Zhu D."/>
            <person name="Lee S."/>
            <person name="Bess C."/>
            <person name="Blankenburg K."/>
            <person name="Forbes L."/>
            <person name="Fu Q."/>
            <person name="Gubbala S."/>
            <person name="Hirani K."/>
            <person name="Jayaseelan J.C."/>
            <person name="Lara F."/>
            <person name="Munidasa M."/>
            <person name="Palculict T."/>
            <person name="Patil S."/>
            <person name="Pu L.-L."/>
            <person name="Saada N."/>
            <person name="Tang L."/>
            <person name="Weissenberger G."/>
            <person name="Zhu Y."/>
            <person name="Hemphill L."/>
            <person name="Shang Y."/>
            <person name="Youmans B."/>
            <person name="Ayvaz T."/>
            <person name="Ross M."/>
            <person name="Santibanez J."/>
            <person name="Aqrawi P."/>
            <person name="Gross S."/>
            <person name="Joshi V."/>
            <person name="Fowler G."/>
            <person name="Nazareth L."/>
            <person name="Reid J."/>
            <person name="Worley K."/>
            <person name="Petrosino J."/>
            <person name="Highlander S."/>
            <person name="Gibbs R."/>
        </authorList>
    </citation>
    <scope>NUCLEOTIDE SEQUENCE [LARGE SCALE GENOMIC DNA]</scope>
    <source>
        <strain evidence="2 3">DSM 16608</strain>
    </source>
</reference>
<accession>F0FAM0</accession>
<dbReference type="PANTHER" id="PTHR45661:SF3">
    <property type="entry name" value="IG-LIKE DOMAIN-CONTAINING PROTEIN"/>
    <property type="match status" value="1"/>
</dbReference>
<name>F0FAM0_9BACT</name>
<feature type="chain" id="PRO_5003247933" description="Leucine-rich repeat domain-containing protein" evidence="1">
    <location>
        <begin position="30"/>
        <end position="544"/>
    </location>
</feature>
<dbReference type="EMBL" id="AEWX01000044">
    <property type="protein sequence ID" value="EGC18841.1"/>
    <property type="molecule type" value="Genomic_DNA"/>
</dbReference>
<evidence type="ECO:0000313" key="2">
    <source>
        <dbReference type="EMBL" id="EGC18841.1"/>
    </source>
</evidence>
<dbReference type="SUPFAM" id="SSF52058">
    <property type="entry name" value="L domain-like"/>
    <property type="match status" value="1"/>
</dbReference>
<dbReference type="STRING" id="888743.HMPREF9141_2637"/>
<dbReference type="Gene3D" id="3.80.10.10">
    <property type="entry name" value="Ribonuclease Inhibitor"/>
    <property type="match status" value="2"/>
</dbReference>
<sequence>MNSFIKYQLRMKKILLTLFVLFSTTFVFAQDDYKVPTDAYFNQRVVQLTKAGTLEQTVMELYGDVHVQGIKVTGPMNDADLKFLARLAKGGSLTDLHSANLHDAEFESIPEGCFQNLTYFMYIYFPKTLRTISDNAFQNCDLISVVLNNGLESIGKRAFYSTHSKTLTIPASVKYIGDAAFAGSKDYTEVKVDPANTVFKMIGYMLCDVSRHKVLQCFNMSEGIVEVPQDMESIGDEAFSPLKKVTAVRIPASVTHIGSEVFSMTYALQKIEVASENPSFTAVDGVLFSKDRSVLWTYPASKDGKSYTTPATVRQIADGAFSQAGGQNAHAGMKGKEKREKNLARVTVNEGTETIGKDAFLFSGLEEIELPKTIRSIGSSCFYYTDLSRITLPEGITRLEDATFGACGSLESVTLPSTLTYIGNDIFAVYNTSLTDVSIYAPEPPTCAAGAFNTFDNSVTLHVVGGAERKYEQDDIFGSSLFDSIVGDLTPTSVKNVTKRATDVVETGIYSIDGRKLQHRTRGLNIIKMSDGSARKVLADSPNQ</sequence>
<dbReference type="Proteomes" id="UP000005697">
    <property type="component" value="Unassembled WGS sequence"/>
</dbReference>
<keyword evidence="3" id="KW-1185">Reference proteome</keyword>
<dbReference type="InterPro" id="IPR053139">
    <property type="entry name" value="Surface_bspA-like"/>
</dbReference>
<dbReference type="PANTHER" id="PTHR45661">
    <property type="entry name" value="SURFACE ANTIGEN"/>
    <property type="match status" value="1"/>
</dbReference>
<gene>
    <name evidence="2" type="ORF">HMPREF9141_2637</name>
</gene>
<dbReference type="InterPro" id="IPR032675">
    <property type="entry name" value="LRR_dom_sf"/>
</dbReference>
<evidence type="ECO:0008006" key="4">
    <source>
        <dbReference type="Google" id="ProtNLM"/>
    </source>
</evidence>
<feature type="signal peptide" evidence="1">
    <location>
        <begin position="1"/>
        <end position="29"/>
    </location>
</feature>
<protein>
    <recommendedName>
        <fullName evidence="4">Leucine-rich repeat domain-containing protein</fullName>
    </recommendedName>
</protein>
<dbReference type="AlphaFoldDB" id="F0FAM0"/>
<dbReference type="eggNOG" id="COG5492">
    <property type="taxonomic scope" value="Bacteria"/>
</dbReference>
<evidence type="ECO:0000256" key="1">
    <source>
        <dbReference type="SAM" id="SignalP"/>
    </source>
</evidence>
<dbReference type="Pfam" id="PF13306">
    <property type="entry name" value="LRR_5"/>
    <property type="match status" value="3"/>
</dbReference>
<organism evidence="2 3">
    <name type="scientific">Prevotella multiformis DSM 16608</name>
    <dbReference type="NCBI Taxonomy" id="888743"/>
    <lineage>
        <taxon>Bacteria</taxon>
        <taxon>Pseudomonadati</taxon>
        <taxon>Bacteroidota</taxon>
        <taxon>Bacteroidia</taxon>
        <taxon>Bacteroidales</taxon>
        <taxon>Prevotellaceae</taxon>
        <taxon>Prevotella</taxon>
    </lineage>
</organism>
<evidence type="ECO:0000313" key="3">
    <source>
        <dbReference type="Proteomes" id="UP000005697"/>
    </source>
</evidence>
<dbReference type="InterPro" id="IPR026906">
    <property type="entry name" value="LRR_5"/>
</dbReference>
<comment type="caution">
    <text evidence="2">The sequence shown here is derived from an EMBL/GenBank/DDBJ whole genome shotgun (WGS) entry which is preliminary data.</text>
</comment>